<evidence type="ECO:0000256" key="6">
    <source>
        <dbReference type="SAM" id="Coils"/>
    </source>
</evidence>
<evidence type="ECO:0000256" key="1">
    <source>
        <dbReference type="ARBA" id="ARBA00011798"/>
    </source>
</evidence>
<feature type="coiled-coil region" evidence="6">
    <location>
        <begin position="121"/>
        <end position="148"/>
    </location>
</feature>
<evidence type="ECO:0000256" key="4">
    <source>
        <dbReference type="ARBA" id="ARBA00023015"/>
    </source>
</evidence>
<dbReference type="AlphaFoldDB" id="A0AAE5SXX6"/>
<dbReference type="InterPro" id="IPR002178">
    <property type="entry name" value="PTS_EIIA_type-2_dom"/>
</dbReference>
<evidence type="ECO:0000313" key="9">
    <source>
        <dbReference type="EMBL" id="PTG12313.1"/>
    </source>
</evidence>
<evidence type="ECO:0000259" key="7">
    <source>
        <dbReference type="PROSITE" id="PS51099"/>
    </source>
</evidence>
<dbReference type="CDD" id="cd05568">
    <property type="entry name" value="PTS_IIB_bgl_like"/>
    <property type="match status" value="1"/>
</dbReference>
<evidence type="ECO:0000256" key="2">
    <source>
        <dbReference type="ARBA" id="ARBA00022679"/>
    </source>
</evidence>
<dbReference type="PANTHER" id="PTHR30185:SF18">
    <property type="entry name" value="TRANSCRIPTIONAL REGULATOR MTLR"/>
    <property type="match status" value="1"/>
</dbReference>
<dbReference type="Gene3D" id="3.40.930.10">
    <property type="entry name" value="Mannitol-specific EII, Chain A"/>
    <property type="match status" value="1"/>
</dbReference>
<comment type="caution">
    <text evidence="9">The sequence shown here is derived from an EMBL/GenBank/DDBJ whole genome shotgun (WGS) entry which is preliminary data.</text>
</comment>
<dbReference type="InterPro" id="IPR036388">
    <property type="entry name" value="WH-like_DNA-bd_sf"/>
</dbReference>
<keyword evidence="6" id="KW-0175">Coiled coil</keyword>
<keyword evidence="3" id="KW-0677">Repeat</keyword>
<dbReference type="PANTHER" id="PTHR30185">
    <property type="entry name" value="CRYPTIC BETA-GLUCOSIDE BGL OPERON ANTITERMINATOR"/>
    <property type="match status" value="1"/>
</dbReference>
<dbReference type="GO" id="GO:0006355">
    <property type="term" value="P:regulation of DNA-templated transcription"/>
    <property type="evidence" value="ECO:0007669"/>
    <property type="project" value="InterPro"/>
</dbReference>
<dbReference type="SUPFAM" id="SSF46785">
    <property type="entry name" value="Winged helix' DNA-binding domain"/>
    <property type="match status" value="1"/>
</dbReference>
<dbReference type="Pfam" id="PF00359">
    <property type="entry name" value="PTS_EIIA_2"/>
    <property type="match status" value="1"/>
</dbReference>
<keyword evidence="2" id="KW-0808">Transferase</keyword>
<dbReference type="InterPro" id="IPR036095">
    <property type="entry name" value="PTS_EIIB-like_sf"/>
</dbReference>
<gene>
    <name evidence="9" type="ORF">BU653_09315</name>
</gene>
<feature type="domain" description="PRD" evidence="8">
    <location>
        <begin position="303"/>
        <end position="408"/>
    </location>
</feature>
<evidence type="ECO:0000256" key="3">
    <source>
        <dbReference type="ARBA" id="ARBA00022737"/>
    </source>
</evidence>
<protein>
    <submittedName>
        <fullName evidence="9">PRD domain-containing protein</fullName>
    </submittedName>
</protein>
<proteinExistence type="predicted"/>
<reference evidence="9 10" key="1">
    <citation type="journal article" date="2016" name="Front. Microbiol.">
        <title>Comprehensive Phylogenetic Analysis of Bovine Non-aureus Staphylococci Species Based on Whole-Genome Sequencing.</title>
        <authorList>
            <person name="Naushad S."/>
            <person name="Barkema H.W."/>
            <person name="Luby C."/>
            <person name="Condas L.A."/>
            <person name="Nobrega D.B."/>
            <person name="Carson D.A."/>
            <person name="De Buck J."/>
        </authorList>
    </citation>
    <scope>NUCLEOTIDE SEQUENCE [LARGE SCALE GENOMIC DNA]</scope>
    <source>
        <strain evidence="9 10">SNUC 505</strain>
    </source>
</reference>
<dbReference type="SUPFAM" id="SSF63520">
    <property type="entry name" value="PTS-regulatory domain, PRD"/>
    <property type="match status" value="2"/>
</dbReference>
<organism evidence="9 10">
    <name type="scientific">Staphylococcus chromogenes</name>
    <name type="common">Staphylococcus hyicus subsp. chromogenes</name>
    <dbReference type="NCBI Taxonomy" id="46126"/>
    <lineage>
        <taxon>Bacteria</taxon>
        <taxon>Bacillati</taxon>
        <taxon>Bacillota</taxon>
        <taxon>Bacilli</taxon>
        <taxon>Bacillales</taxon>
        <taxon>Staphylococcaceae</taxon>
        <taxon>Staphylococcus</taxon>
    </lineage>
</organism>
<dbReference type="InterPro" id="IPR036390">
    <property type="entry name" value="WH_DNA-bd_sf"/>
</dbReference>
<dbReference type="InterPro" id="IPR013196">
    <property type="entry name" value="HTH_11"/>
</dbReference>
<dbReference type="Pfam" id="PF00874">
    <property type="entry name" value="PRD"/>
    <property type="match status" value="2"/>
</dbReference>
<dbReference type="InterPro" id="IPR036634">
    <property type="entry name" value="PRD_sf"/>
</dbReference>
<dbReference type="RefSeq" id="WP_105965781.1">
    <property type="nucleotide sequence ID" value="NZ_JAHCNX010000009.1"/>
</dbReference>
<dbReference type="Gene3D" id="1.10.1790.10">
    <property type="entry name" value="PRD domain"/>
    <property type="match status" value="2"/>
</dbReference>
<dbReference type="SUPFAM" id="SSF55804">
    <property type="entry name" value="Phoshotransferase/anion transport protein"/>
    <property type="match status" value="1"/>
</dbReference>
<dbReference type="InterPro" id="IPR050661">
    <property type="entry name" value="BglG_antiterminators"/>
</dbReference>
<dbReference type="GO" id="GO:0009401">
    <property type="term" value="P:phosphoenolpyruvate-dependent sugar phosphotransferase system"/>
    <property type="evidence" value="ECO:0007669"/>
    <property type="project" value="InterPro"/>
</dbReference>
<feature type="domain" description="PRD" evidence="8">
    <location>
        <begin position="196"/>
        <end position="301"/>
    </location>
</feature>
<feature type="domain" description="PTS EIIB type-2" evidence="7">
    <location>
        <begin position="409"/>
        <end position="497"/>
    </location>
</feature>
<keyword evidence="4" id="KW-0805">Transcription regulation</keyword>
<dbReference type="PROSITE" id="PS51099">
    <property type="entry name" value="PTS_EIIB_TYPE_2"/>
    <property type="match status" value="1"/>
</dbReference>
<name>A0AAE5SXX6_STACR</name>
<comment type="subunit">
    <text evidence="1">Homodimer or homotrimer. Seems to be a monomer when not phosphorylated.</text>
</comment>
<dbReference type="SUPFAM" id="SSF52794">
    <property type="entry name" value="PTS system IIB component-like"/>
    <property type="match status" value="1"/>
</dbReference>
<dbReference type="Gene3D" id="3.40.50.2300">
    <property type="match status" value="1"/>
</dbReference>
<dbReference type="Pfam" id="PF08279">
    <property type="entry name" value="HTH_11"/>
    <property type="match status" value="1"/>
</dbReference>
<dbReference type="PROSITE" id="PS51372">
    <property type="entry name" value="PRD_2"/>
    <property type="match status" value="2"/>
</dbReference>
<dbReference type="EMBL" id="PZBZ01000053">
    <property type="protein sequence ID" value="PTG12313.1"/>
    <property type="molecule type" value="Genomic_DNA"/>
</dbReference>
<dbReference type="GO" id="GO:0008982">
    <property type="term" value="F:protein-N(PI)-phosphohistidine-sugar phosphotransferase activity"/>
    <property type="evidence" value="ECO:0007669"/>
    <property type="project" value="InterPro"/>
</dbReference>
<dbReference type="InterPro" id="IPR013011">
    <property type="entry name" value="PTS_EIIB_2"/>
</dbReference>
<dbReference type="Gene3D" id="1.10.10.10">
    <property type="entry name" value="Winged helix-like DNA-binding domain superfamily/Winged helix DNA-binding domain"/>
    <property type="match status" value="1"/>
</dbReference>
<dbReference type="InterPro" id="IPR011608">
    <property type="entry name" value="PRD"/>
</dbReference>
<accession>A0AAE5SXX6</accession>
<evidence type="ECO:0000259" key="8">
    <source>
        <dbReference type="PROSITE" id="PS51372"/>
    </source>
</evidence>
<evidence type="ECO:0000313" key="10">
    <source>
        <dbReference type="Proteomes" id="UP000242704"/>
    </source>
</evidence>
<dbReference type="Proteomes" id="UP000242704">
    <property type="component" value="Unassembled WGS sequence"/>
</dbReference>
<dbReference type="InterPro" id="IPR016152">
    <property type="entry name" value="PTrfase/Anion_transptr"/>
</dbReference>
<keyword evidence="5" id="KW-0804">Transcription</keyword>
<sequence length="673" mass="77088">MYFNMRERQILEILLKNQNVPIRIYDMAQHLAVSSRTIHRELKSLEKSLATLDTELIRQKNKGVFIKTSETGQKKLKHILNNDAPMDLTLEEQKVILLYALIQSSEPLKQWGLASEIGTSLQQLSKVLDALEKDLNQFNIQLERTRGVGIAIHGSEMHKRELLSQLMMERLDSLSVYSVIENHFVFQSLTHERLPLMDMKEIFQIERVLMDDLDALPYTLTESSYLGLIVHIALSVERMKHKQFVSIDMSVMSDVQQTLEYEVAESIAERLSHIYSITLDEAETSFIAIHLQSAKRKHEKESAFVMGTTASIQQLVDAVEQSMQIEFSNRKELIEGLSLHIKPALNRIQYRIETHNPMTERIQSSYSLIFEAVTKAVKTIWPSITFPVHEIAFLVLHFGGAIQTIKQTKHVLVVCSSGVGTSRILANRLTESFPMIDEIKQASVSDLKTLPLETFDAIISTVELDIPEPYLTVNPLLPEHELAQTSAFLHDQFNTEMKKPVQYAHATSHTSQNVIRHKLEIMHYSLDIAENFESHTLKNGKSWEHQLANLLASKQVIKSNEVSAFAQLLIARHAKQSFDLSPYPIAIPHLIDERIERPFLAMVHLEKPVMMQHTEVYLLLCAFLPHPTHLRPLVSEIYSTFTHHLDDWQNAQPSHSTVEQLVQSEVFKFIQNL</sequence>
<evidence type="ECO:0000256" key="5">
    <source>
        <dbReference type="ARBA" id="ARBA00023163"/>
    </source>
</evidence>